<dbReference type="Proteomes" id="UP000298133">
    <property type="component" value="Unassembled WGS sequence"/>
</dbReference>
<feature type="signal peptide" evidence="1">
    <location>
        <begin position="1"/>
        <end position="35"/>
    </location>
</feature>
<dbReference type="OrthoDB" id="9778782at2"/>
<feature type="chain" id="PRO_5021503668" evidence="1">
    <location>
        <begin position="36"/>
        <end position="186"/>
    </location>
</feature>
<dbReference type="GO" id="GO:0016020">
    <property type="term" value="C:membrane"/>
    <property type="evidence" value="ECO:0007669"/>
    <property type="project" value="InterPro"/>
</dbReference>
<dbReference type="Pfam" id="PF04205">
    <property type="entry name" value="FMN_bind"/>
    <property type="match status" value="1"/>
</dbReference>
<accession>A0A4Y8UL77</accession>
<dbReference type="SMART" id="SM00900">
    <property type="entry name" value="FMN_bind"/>
    <property type="match status" value="1"/>
</dbReference>
<dbReference type="AlphaFoldDB" id="A0A4Y8UL77"/>
<evidence type="ECO:0000313" key="4">
    <source>
        <dbReference type="Proteomes" id="UP000298133"/>
    </source>
</evidence>
<proteinExistence type="predicted"/>
<dbReference type="EMBL" id="SPIA01000001">
    <property type="protein sequence ID" value="TFH68399.1"/>
    <property type="molecule type" value="Genomic_DNA"/>
</dbReference>
<feature type="domain" description="FMN-binding" evidence="2">
    <location>
        <begin position="101"/>
        <end position="180"/>
    </location>
</feature>
<keyword evidence="4" id="KW-1185">Reference proteome</keyword>
<dbReference type="InterPro" id="IPR007329">
    <property type="entry name" value="FMN-bd"/>
</dbReference>
<comment type="caution">
    <text evidence="3">The sequence shown here is derived from an EMBL/GenBank/DDBJ whole genome shotgun (WGS) entry which is preliminary data.</text>
</comment>
<protein>
    <submittedName>
        <fullName evidence="3">FMN-binding protein</fullName>
    </submittedName>
</protein>
<sequence>MSRAVAPSTACRRHHWRRTLYQLLLAALLTASAQAEVYLTGEQFTQRYFPEQQPLAGQLWLTDELKAAAAPLLGRQPSGLRVRYQRSPDGQRTAWILNEIGKELPITIGVVIDNQQISAVEILAFRESRGWEVRFPAYTAQYRGAQLQQQQLSNHIDGITGATLSVRAVNAVAKLALFYAQQLEPI</sequence>
<reference evidence="3 4" key="1">
    <citation type="submission" date="2019-03" db="EMBL/GenBank/DDBJ databases">
        <title>Draft genome of Gammaproteobacteria bacterium LSUCC0057, a member of the SAR92 clade.</title>
        <authorList>
            <person name="Lanclos V.C."/>
            <person name="Doiron C."/>
            <person name="Henson M.W."/>
            <person name="Thrash J.C."/>
        </authorList>
    </citation>
    <scope>NUCLEOTIDE SEQUENCE [LARGE SCALE GENOMIC DNA]</scope>
    <source>
        <strain evidence="3 4">LSUCC0057</strain>
    </source>
</reference>
<keyword evidence="1" id="KW-0732">Signal</keyword>
<organism evidence="3 4">
    <name type="scientific">Gammaproteobacteria bacterium LSUCC0057</name>
    <dbReference type="NCBI Taxonomy" id="2559237"/>
    <lineage>
        <taxon>Bacteria</taxon>
        <taxon>Pseudomonadati</taxon>
        <taxon>Pseudomonadota</taxon>
        <taxon>Gammaproteobacteria</taxon>
        <taxon>Cellvibrionales</taxon>
        <taxon>Porticoccaceae</taxon>
        <taxon>SAR92 clade</taxon>
    </lineage>
</organism>
<name>A0A4Y8UL77_9GAMM</name>
<evidence type="ECO:0000256" key="1">
    <source>
        <dbReference type="SAM" id="SignalP"/>
    </source>
</evidence>
<gene>
    <name evidence="3" type="ORF">E3W66_00070</name>
</gene>
<evidence type="ECO:0000259" key="2">
    <source>
        <dbReference type="SMART" id="SM00900"/>
    </source>
</evidence>
<evidence type="ECO:0000313" key="3">
    <source>
        <dbReference type="EMBL" id="TFH68399.1"/>
    </source>
</evidence>
<dbReference type="GO" id="GO:0010181">
    <property type="term" value="F:FMN binding"/>
    <property type="evidence" value="ECO:0007669"/>
    <property type="project" value="InterPro"/>
</dbReference>